<feature type="region of interest" description="Disordered" evidence="1">
    <location>
        <begin position="1"/>
        <end position="113"/>
    </location>
</feature>
<dbReference type="InterPro" id="IPR051364">
    <property type="entry name" value="Cytokinesis/Rho-signaling"/>
</dbReference>
<reference evidence="4" key="1">
    <citation type="submission" date="2025-08" db="UniProtKB">
        <authorList>
            <consortium name="Ensembl"/>
        </authorList>
    </citation>
    <scope>IDENTIFICATION</scope>
</reference>
<dbReference type="Pfam" id="PF16018">
    <property type="entry name" value="Anillin_N"/>
    <property type="match status" value="1"/>
</dbReference>
<evidence type="ECO:0000313" key="5">
    <source>
        <dbReference type="Proteomes" id="UP000694403"/>
    </source>
</evidence>
<feature type="region of interest" description="Disordered" evidence="1">
    <location>
        <begin position="750"/>
        <end position="773"/>
    </location>
</feature>
<evidence type="ECO:0000256" key="1">
    <source>
        <dbReference type="SAM" id="MobiDB-lite"/>
    </source>
</evidence>
<feature type="domain" description="Anillin N-terminal" evidence="3">
    <location>
        <begin position="141"/>
        <end position="223"/>
    </location>
</feature>
<accession>A0A8C3THX1</accession>
<feature type="compositionally biased region" description="Basic and acidic residues" evidence="1">
    <location>
        <begin position="1"/>
        <end position="27"/>
    </location>
</feature>
<feature type="region of interest" description="Disordered" evidence="1">
    <location>
        <begin position="146"/>
        <end position="349"/>
    </location>
</feature>
<feature type="domain" description="Anillin homology" evidence="2">
    <location>
        <begin position="771"/>
        <end position="899"/>
    </location>
</feature>
<dbReference type="PANTHER" id="PTHR21538">
    <property type="entry name" value="ANILLIN/RHOTEKIN RTKN"/>
    <property type="match status" value="1"/>
</dbReference>
<dbReference type="InterPro" id="IPR011993">
    <property type="entry name" value="PH-like_dom_sf"/>
</dbReference>
<dbReference type="CDD" id="cd01263">
    <property type="entry name" value="PH_anillin"/>
    <property type="match status" value="1"/>
</dbReference>
<feature type="compositionally biased region" description="Basic and acidic residues" evidence="1">
    <location>
        <begin position="324"/>
        <end position="342"/>
    </location>
</feature>
<evidence type="ECO:0000259" key="2">
    <source>
        <dbReference type="Pfam" id="PF08174"/>
    </source>
</evidence>
<dbReference type="InterPro" id="IPR012966">
    <property type="entry name" value="AHD"/>
</dbReference>
<feature type="region of interest" description="Disordered" evidence="1">
    <location>
        <begin position="597"/>
        <end position="632"/>
    </location>
</feature>
<proteinExistence type="predicted"/>
<keyword evidence="5" id="KW-1185">Reference proteome</keyword>
<reference evidence="4" key="2">
    <citation type="submission" date="2025-09" db="UniProtKB">
        <authorList>
            <consortium name="Ensembl"/>
        </authorList>
    </citation>
    <scope>IDENTIFICATION</scope>
</reference>
<dbReference type="GO" id="GO:0000281">
    <property type="term" value="P:mitotic cytokinesis"/>
    <property type="evidence" value="ECO:0007669"/>
    <property type="project" value="TreeGrafter"/>
</dbReference>
<sequence length="1064" mass="118872">MELEPGTEKLLERTRARRENLQKKMAERPTAGMRPTMQTKRTREPLSETSNQSPLPGEEVKPSTKPSPSKRLCSDSMEVPVSSSENRQPVNSTSMKHLPPEMTAQPKATANNRALSVQPVPLLVEKEEQNLKSEVPVALTVKTRMQKLAQQRRCWDDDDPSESSPLSPLLSKEPAVSPPKQPSLTSDTPVGRKGRLANLAATIGSWENDLSHPSAKQNNTQEQPGTTCLSKLSTTSEASARINSGSVKQEAASCSQRAVEVSVNKPATSKISGPNYLGKSSRVTNPNPKEPEVPQLLRKKPCSPQKTEELKPTVKPILSQPVQSKEEPIKRTHVQLEHKDKPTTPGGSGIKPFLERFGERFQEQSTQSPATTTTGYRTPVITPNTKTIQERLFKQNETSSTASLAQQLKQEREKELACIRGRFDKGSLWSAERGENSKNKHPETKMVIYVSVFLMCPSINLLDEVIEISQHRTTWKILLPLLFNYFLFCFNKDWCFRQDMLISNLGISVFSDAVCETEMGVNDEMNSSKVINDIFDEVLQEDGPDIEKLKKEMSMNLEAESDDEQEESLNISSMSLLTPLAESVGVVSPEAFVSPSTSVAESSSISDESPKSGKFQRTRVPRAQSGDSIGSLSEDHNLLYSIDAYRSQRFKETDRPSVKQVIVRKEDVASKLEVKRNGTSDQVNIKQKMQELNNEISLQQTVIHQASQALNCCIDEEHGKGSQEEAEAERLLLLATEKRKALLEELNKLKNEGPQGKKNKAASTPHEFAPSRGSVTLSEMRLPLKADFVCSTVQKPEAANYYYIILLRSGAENMVATPVASTANSLNGDALTFTTTFTLQDVSNDFEINVEVYHLVQRKEGTGTTDKRKKANNPGGPNAVRTSNFVLVGSHKISLSSIGNSKFTLDKVPFLSPLEGHIHLKLKCQVDSFVEEKGFLMWLFQLLGDVNPVHVWVENLFWVHVIGYLLHPMGRINLANCTNRQIEPANREFCARPNTFELITVRPQREDDRETLVSQCKDTLCVTKNWLSADTKEERNLWMQKLNQVLVDLRMWQPDACYKPIGKP</sequence>
<feature type="compositionally biased region" description="Low complexity" evidence="1">
    <location>
        <begin position="162"/>
        <end position="171"/>
    </location>
</feature>
<dbReference type="PANTHER" id="PTHR21538:SF27">
    <property type="entry name" value="ANILLIN"/>
    <property type="match status" value="1"/>
</dbReference>
<dbReference type="Proteomes" id="UP000694403">
    <property type="component" value="Unplaced"/>
</dbReference>
<dbReference type="GO" id="GO:0000915">
    <property type="term" value="P:actomyosin contractile ring assembly"/>
    <property type="evidence" value="ECO:0007669"/>
    <property type="project" value="TreeGrafter"/>
</dbReference>
<dbReference type="Pfam" id="PF08174">
    <property type="entry name" value="Anillin"/>
    <property type="match status" value="1"/>
</dbReference>
<evidence type="ECO:0000313" key="4">
    <source>
        <dbReference type="Ensembl" id="ENSCSRP00000028511.1"/>
    </source>
</evidence>
<dbReference type="Gene3D" id="2.30.29.30">
    <property type="entry name" value="Pleckstrin-homology domain (PH domain)/Phosphotyrosine-binding domain (PTB)"/>
    <property type="match status" value="1"/>
</dbReference>
<feature type="compositionally biased region" description="Polar residues" evidence="1">
    <location>
        <begin position="81"/>
        <end position="95"/>
    </location>
</feature>
<dbReference type="Ensembl" id="ENSCSRT00000029667.1">
    <property type="protein sequence ID" value="ENSCSRP00000028511.1"/>
    <property type="gene ID" value="ENSCSRG00000020899.1"/>
</dbReference>
<dbReference type="InterPro" id="IPR037840">
    <property type="entry name" value="PH_Anillin"/>
</dbReference>
<feature type="compositionally biased region" description="Polar residues" evidence="1">
    <location>
        <begin position="214"/>
        <end position="256"/>
    </location>
</feature>
<dbReference type="AlphaFoldDB" id="A0A8C3THX1"/>
<name>A0A8C3THX1_CHESE</name>
<protein>
    <submittedName>
        <fullName evidence="4">Anillin actin binding protein</fullName>
    </submittedName>
</protein>
<feature type="compositionally biased region" description="Low complexity" evidence="1">
    <location>
        <begin position="597"/>
        <end position="607"/>
    </location>
</feature>
<dbReference type="SUPFAM" id="SSF50729">
    <property type="entry name" value="PH domain-like"/>
    <property type="match status" value="1"/>
</dbReference>
<dbReference type="InterPro" id="IPR031970">
    <property type="entry name" value="Anillin_N"/>
</dbReference>
<organism evidence="4 5">
    <name type="scientific">Chelydra serpentina</name>
    <name type="common">Snapping turtle</name>
    <name type="synonym">Testudo serpentina</name>
    <dbReference type="NCBI Taxonomy" id="8475"/>
    <lineage>
        <taxon>Eukaryota</taxon>
        <taxon>Metazoa</taxon>
        <taxon>Chordata</taxon>
        <taxon>Craniata</taxon>
        <taxon>Vertebrata</taxon>
        <taxon>Euteleostomi</taxon>
        <taxon>Archelosauria</taxon>
        <taxon>Testudinata</taxon>
        <taxon>Testudines</taxon>
        <taxon>Cryptodira</taxon>
        <taxon>Durocryptodira</taxon>
        <taxon>Americhelydia</taxon>
        <taxon>Chelydroidea</taxon>
        <taxon>Chelydridae</taxon>
        <taxon>Chelydra</taxon>
    </lineage>
</organism>
<evidence type="ECO:0000259" key="3">
    <source>
        <dbReference type="Pfam" id="PF16018"/>
    </source>
</evidence>
<dbReference type="GO" id="GO:0031106">
    <property type="term" value="P:septin ring organization"/>
    <property type="evidence" value="ECO:0007669"/>
    <property type="project" value="TreeGrafter"/>
</dbReference>
<dbReference type="GO" id="GO:0005826">
    <property type="term" value="C:actomyosin contractile ring"/>
    <property type="evidence" value="ECO:0007669"/>
    <property type="project" value="TreeGrafter"/>
</dbReference>